<dbReference type="PANTHER" id="PTHR40074:SF2">
    <property type="entry name" value="O-ACETYLTRANSFERASE WECH"/>
    <property type="match status" value="1"/>
</dbReference>
<organism evidence="9 10">
    <name type="scientific">Ligilactobacillus equi DSM 15833 = JCM 10991</name>
    <dbReference type="NCBI Taxonomy" id="1423740"/>
    <lineage>
        <taxon>Bacteria</taxon>
        <taxon>Bacillati</taxon>
        <taxon>Bacillota</taxon>
        <taxon>Bacilli</taxon>
        <taxon>Lactobacillales</taxon>
        <taxon>Lactobacillaceae</taxon>
        <taxon>Ligilactobacillus</taxon>
    </lineage>
</organism>
<accession>A0A0R1TDE5</accession>
<evidence type="ECO:0000313" key="10">
    <source>
        <dbReference type="Proteomes" id="UP000051048"/>
    </source>
</evidence>
<dbReference type="EMBL" id="AZFH01000181">
    <property type="protein sequence ID" value="KRL77114.1"/>
    <property type="molecule type" value="Genomic_DNA"/>
</dbReference>
<gene>
    <name evidence="9" type="ORF">FC36_GL001516</name>
</gene>
<dbReference type="GO" id="GO:0009246">
    <property type="term" value="P:enterobacterial common antigen biosynthetic process"/>
    <property type="evidence" value="ECO:0007669"/>
    <property type="project" value="TreeGrafter"/>
</dbReference>
<comment type="subcellular location">
    <subcellularLocation>
        <location evidence="1">Cell membrane</location>
        <topology evidence="1">Multi-pass membrane protein</topology>
    </subcellularLocation>
</comment>
<comment type="caution">
    <text evidence="9">The sequence shown here is derived from an EMBL/GenBank/DDBJ whole genome shotgun (WGS) entry which is preliminary data.</text>
</comment>
<dbReference type="InterPro" id="IPR002656">
    <property type="entry name" value="Acyl_transf_3_dom"/>
</dbReference>
<sequence length="345" mass="39963">MFLSNKSSPKTIFSLDDNGHVQSLDFLKAFSIFTIVVMHMVQSYIEGINGLVVTASSLGGTGAHMFLFASGFGLYLSYLKHKTSFLEFVKRRLWKIYVPYIIIVIISFFLPWMYYEQDRVQALLSHIFLYKMFIPRYEESLGAQLWYISTLFQLYLLFIPLCKLREKVSGKYFITGAFIISMCYSFFIVATGLSSERIFNSSCIQFIWEFCLGMEIARLLKSGKKLELSTLQLFIIAIIGLGMDGLIAIKIPSFKAFNDIFASFGYMAVALLLYRLFGNATKKLWKDFCKYSYEWYLVHMAVFSTMWLIAPNGLNKQLLFGIFVILISYYVAVVYWYLVHRVIRV</sequence>
<feature type="transmembrane region" description="Helical" evidence="7">
    <location>
        <begin position="318"/>
        <end position="339"/>
    </location>
</feature>
<feature type="transmembrane region" description="Helical" evidence="7">
    <location>
        <begin position="172"/>
        <end position="192"/>
    </location>
</feature>
<evidence type="ECO:0000256" key="2">
    <source>
        <dbReference type="ARBA" id="ARBA00007400"/>
    </source>
</evidence>
<evidence type="ECO:0000313" key="9">
    <source>
        <dbReference type="EMBL" id="KRL77114.1"/>
    </source>
</evidence>
<evidence type="ECO:0000256" key="6">
    <source>
        <dbReference type="ARBA" id="ARBA00023136"/>
    </source>
</evidence>
<dbReference type="PANTHER" id="PTHR40074">
    <property type="entry name" value="O-ACETYLTRANSFERASE WECH"/>
    <property type="match status" value="1"/>
</dbReference>
<dbReference type="GO" id="GO:0005886">
    <property type="term" value="C:plasma membrane"/>
    <property type="evidence" value="ECO:0007669"/>
    <property type="project" value="UniProtKB-SubCell"/>
</dbReference>
<feature type="transmembrane region" description="Helical" evidence="7">
    <location>
        <begin position="295"/>
        <end position="312"/>
    </location>
</feature>
<feature type="transmembrane region" description="Helical" evidence="7">
    <location>
        <begin position="141"/>
        <end position="160"/>
    </location>
</feature>
<feature type="transmembrane region" description="Helical" evidence="7">
    <location>
        <begin position="97"/>
        <end position="115"/>
    </location>
</feature>
<comment type="similarity">
    <text evidence="2">Belongs to the acyltransferase 3 family.</text>
</comment>
<feature type="transmembrane region" description="Helical" evidence="7">
    <location>
        <begin position="198"/>
        <end position="219"/>
    </location>
</feature>
<evidence type="ECO:0000256" key="5">
    <source>
        <dbReference type="ARBA" id="ARBA00022989"/>
    </source>
</evidence>
<dbReference type="GO" id="GO:0016413">
    <property type="term" value="F:O-acetyltransferase activity"/>
    <property type="evidence" value="ECO:0007669"/>
    <property type="project" value="TreeGrafter"/>
</dbReference>
<evidence type="ECO:0000256" key="4">
    <source>
        <dbReference type="ARBA" id="ARBA00022692"/>
    </source>
</evidence>
<keyword evidence="6 7" id="KW-0472">Membrane</keyword>
<feature type="transmembrane region" description="Helical" evidence="7">
    <location>
        <begin position="26"/>
        <end position="45"/>
    </location>
</feature>
<dbReference type="PATRIC" id="fig|1423740.3.peg.1641"/>
<dbReference type="AlphaFoldDB" id="A0A0R1TDE5"/>
<evidence type="ECO:0000256" key="3">
    <source>
        <dbReference type="ARBA" id="ARBA00022475"/>
    </source>
</evidence>
<reference evidence="9 10" key="1">
    <citation type="journal article" date="2015" name="Genome Announc.">
        <title>Expanding the biotechnology potential of lactobacilli through comparative genomics of 213 strains and associated genera.</title>
        <authorList>
            <person name="Sun Z."/>
            <person name="Harris H.M."/>
            <person name="McCann A."/>
            <person name="Guo C."/>
            <person name="Argimon S."/>
            <person name="Zhang W."/>
            <person name="Yang X."/>
            <person name="Jeffery I.B."/>
            <person name="Cooney J.C."/>
            <person name="Kagawa T.F."/>
            <person name="Liu W."/>
            <person name="Song Y."/>
            <person name="Salvetti E."/>
            <person name="Wrobel A."/>
            <person name="Rasinkangas P."/>
            <person name="Parkhill J."/>
            <person name="Rea M.C."/>
            <person name="O'Sullivan O."/>
            <person name="Ritari J."/>
            <person name="Douillard F.P."/>
            <person name="Paul Ross R."/>
            <person name="Yang R."/>
            <person name="Briner A.E."/>
            <person name="Felis G.E."/>
            <person name="de Vos W.M."/>
            <person name="Barrangou R."/>
            <person name="Klaenhammer T.R."/>
            <person name="Caufield P.W."/>
            <person name="Cui Y."/>
            <person name="Zhang H."/>
            <person name="O'Toole P.W."/>
        </authorList>
    </citation>
    <scope>NUCLEOTIDE SEQUENCE [LARGE SCALE GENOMIC DNA]</scope>
    <source>
        <strain evidence="9 10">DSM 15833</strain>
    </source>
</reference>
<dbReference type="STRING" id="1423740.FC36_GL001516"/>
<keyword evidence="4 7" id="KW-0812">Transmembrane</keyword>
<dbReference type="Pfam" id="PF01757">
    <property type="entry name" value="Acyl_transf_3"/>
    <property type="match status" value="1"/>
</dbReference>
<name>A0A0R1TDE5_9LACO</name>
<keyword evidence="5 7" id="KW-1133">Transmembrane helix</keyword>
<dbReference type="Proteomes" id="UP000051048">
    <property type="component" value="Unassembled WGS sequence"/>
</dbReference>
<evidence type="ECO:0000256" key="1">
    <source>
        <dbReference type="ARBA" id="ARBA00004651"/>
    </source>
</evidence>
<protein>
    <recommendedName>
        <fullName evidence="8">Acyltransferase 3 domain-containing protein</fullName>
    </recommendedName>
</protein>
<evidence type="ECO:0000259" key="8">
    <source>
        <dbReference type="Pfam" id="PF01757"/>
    </source>
</evidence>
<feature type="transmembrane region" description="Helical" evidence="7">
    <location>
        <begin position="51"/>
        <end position="76"/>
    </location>
</feature>
<feature type="transmembrane region" description="Helical" evidence="7">
    <location>
        <begin position="257"/>
        <end position="274"/>
    </location>
</feature>
<keyword evidence="3" id="KW-1003">Cell membrane</keyword>
<feature type="transmembrane region" description="Helical" evidence="7">
    <location>
        <begin position="231"/>
        <end position="251"/>
    </location>
</feature>
<feature type="domain" description="Acyltransferase 3" evidence="8">
    <location>
        <begin position="22"/>
        <end position="336"/>
    </location>
</feature>
<evidence type="ECO:0000256" key="7">
    <source>
        <dbReference type="SAM" id="Phobius"/>
    </source>
</evidence>
<proteinExistence type="inferred from homology"/>